<dbReference type="InterPro" id="IPR020471">
    <property type="entry name" value="AKR"/>
</dbReference>
<dbReference type="CDD" id="cd19162">
    <property type="entry name" value="AKR_FDH"/>
    <property type="match status" value="1"/>
</dbReference>
<dbReference type="InterPro" id="IPR044477">
    <property type="entry name" value="FDH-like"/>
</dbReference>
<gene>
    <name evidence="2" type="ORF">H9815_12220</name>
</gene>
<dbReference type="Proteomes" id="UP000824037">
    <property type="component" value="Unassembled WGS sequence"/>
</dbReference>
<dbReference type="InterPro" id="IPR036812">
    <property type="entry name" value="NAD(P)_OxRdtase_dom_sf"/>
</dbReference>
<protein>
    <submittedName>
        <fullName evidence="2">Aldo/keto reductase</fullName>
    </submittedName>
</protein>
<dbReference type="Gene3D" id="3.20.20.100">
    <property type="entry name" value="NADP-dependent oxidoreductase domain"/>
    <property type="match status" value="1"/>
</dbReference>
<dbReference type="GO" id="GO:0005829">
    <property type="term" value="C:cytosol"/>
    <property type="evidence" value="ECO:0007669"/>
    <property type="project" value="TreeGrafter"/>
</dbReference>
<dbReference type="Pfam" id="PF00248">
    <property type="entry name" value="Aldo_ket_red"/>
    <property type="match status" value="1"/>
</dbReference>
<reference evidence="2" key="2">
    <citation type="submission" date="2021-04" db="EMBL/GenBank/DDBJ databases">
        <authorList>
            <person name="Gilroy R."/>
        </authorList>
    </citation>
    <scope>NUCLEOTIDE SEQUENCE</scope>
    <source>
        <strain evidence="2">ChiGjej4B4-7305</strain>
    </source>
</reference>
<dbReference type="AlphaFoldDB" id="A0A9D2EGB2"/>
<dbReference type="EMBL" id="DXBY01000210">
    <property type="protein sequence ID" value="HIZ36536.1"/>
    <property type="molecule type" value="Genomic_DNA"/>
</dbReference>
<reference evidence="2" key="1">
    <citation type="journal article" date="2021" name="PeerJ">
        <title>Extensive microbial diversity within the chicken gut microbiome revealed by metagenomics and culture.</title>
        <authorList>
            <person name="Gilroy R."/>
            <person name="Ravi A."/>
            <person name="Getino M."/>
            <person name="Pursley I."/>
            <person name="Horton D.L."/>
            <person name="Alikhan N.F."/>
            <person name="Baker D."/>
            <person name="Gharbi K."/>
            <person name="Hall N."/>
            <person name="Watson M."/>
            <person name="Adriaenssens E.M."/>
            <person name="Foster-Nyarko E."/>
            <person name="Jarju S."/>
            <person name="Secka A."/>
            <person name="Antonio M."/>
            <person name="Oren A."/>
            <person name="Chaudhuri R.R."/>
            <person name="La Ragione R."/>
            <person name="Hildebrand F."/>
            <person name="Pallen M.J."/>
        </authorList>
    </citation>
    <scope>NUCLEOTIDE SEQUENCE</scope>
    <source>
        <strain evidence="2">ChiGjej4B4-7305</strain>
    </source>
</reference>
<dbReference type="InterPro" id="IPR023210">
    <property type="entry name" value="NADP_OxRdtase_dom"/>
</dbReference>
<proteinExistence type="predicted"/>
<evidence type="ECO:0000313" key="3">
    <source>
        <dbReference type="Proteomes" id="UP000824037"/>
    </source>
</evidence>
<evidence type="ECO:0000313" key="2">
    <source>
        <dbReference type="EMBL" id="HIZ36536.1"/>
    </source>
</evidence>
<dbReference type="PANTHER" id="PTHR42686">
    <property type="entry name" value="GH17980P-RELATED"/>
    <property type="match status" value="1"/>
</dbReference>
<comment type="caution">
    <text evidence="2">The sequence shown here is derived from an EMBL/GenBank/DDBJ whole genome shotgun (WGS) entry which is preliminary data.</text>
</comment>
<dbReference type="GO" id="GO:0016491">
    <property type="term" value="F:oxidoreductase activity"/>
    <property type="evidence" value="ECO:0007669"/>
    <property type="project" value="InterPro"/>
</dbReference>
<sequence>MRTRALTDDLAVTEVGFGAACLGNLYVAISDEQSDACVDAAWDAGIRYFDTAPHYGLGLSERRLGRALSRRPRAEFTLSTKVGRRLVPRVPPLPRDDDMFEVPGDLTRVWDFTADGIRRSIEESLTRLGMDRLDIAYLHDPDVSGVPGALADGLDTLLALRAEGLVGAVGVGTNDPATVAAAFGYDIDTAMLAGRYTLLREDGFAEVVAAAAGRPVVLAGVFNSGILAREDVPDDATLDYAAAPAEVVDRARRIADLARRHGTTLPTLAIQHGLRHPATASVVLGMSDPEQVAENVARYGETVPPEVWTALGEVAPPR</sequence>
<dbReference type="PANTHER" id="PTHR42686:SF1">
    <property type="entry name" value="GH17980P-RELATED"/>
    <property type="match status" value="1"/>
</dbReference>
<dbReference type="SUPFAM" id="SSF51430">
    <property type="entry name" value="NAD(P)-linked oxidoreductase"/>
    <property type="match status" value="1"/>
</dbReference>
<feature type="domain" description="NADP-dependent oxidoreductase" evidence="1">
    <location>
        <begin position="15"/>
        <end position="313"/>
    </location>
</feature>
<accession>A0A9D2EGB2</accession>
<evidence type="ECO:0000259" key="1">
    <source>
        <dbReference type="Pfam" id="PF00248"/>
    </source>
</evidence>
<name>A0A9D2EGB2_9MICO</name>
<organism evidence="2 3">
    <name type="scientific">Candidatus Ruania gallistercoris</name>
    <dbReference type="NCBI Taxonomy" id="2838746"/>
    <lineage>
        <taxon>Bacteria</taxon>
        <taxon>Bacillati</taxon>
        <taxon>Actinomycetota</taxon>
        <taxon>Actinomycetes</taxon>
        <taxon>Micrococcales</taxon>
        <taxon>Ruaniaceae</taxon>
        <taxon>Ruania</taxon>
    </lineage>
</organism>